<accession>A0AAW1ZBR5</accession>
<evidence type="ECO:0000313" key="1">
    <source>
        <dbReference type="EMBL" id="KAK9958333.1"/>
    </source>
</evidence>
<comment type="caution">
    <text evidence="1">The sequence shown here is derived from an EMBL/GenBank/DDBJ whole genome shotgun (WGS) entry which is preliminary data.</text>
</comment>
<proteinExistence type="predicted"/>
<dbReference type="EMBL" id="JAWDJR010000018">
    <property type="protein sequence ID" value="KAK9958333.1"/>
    <property type="molecule type" value="Genomic_DNA"/>
</dbReference>
<protein>
    <submittedName>
        <fullName evidence="1">Uncharacterized protein</fullName>
    </submittedName>
</protein>
<sequence length="148" mass="16704">MDRIIRYIHQPSVPEPQQGQAPRPSQRRLRRTLLLKSVGCADVQPTQRFWVAMLYLELYLFISFINCLRSSMGRTGDACPPAPAIGSRPRLVGGADNLLNLLPVSVKPWIKALVNRSDVVIVREADSQDTLQLNCWCLPSREEETCSM</sequence>
<evidence type="ECO:0000313" key="2">
    <source>
        <dbReference type="Proteomes" id="UP001479290"/>
    </source>
</evidence>
<dbReference type="AlphaFoldDB" id="A0AAW1ZBR5"/>
<organism evidence="1 2">
    <name type="scientific">Culter alburnus</name>
    <name type="common">Topmouth culter</name>
    <dbReference type="NCBI Taxonomy" id="194366"/>
    <lineage>
        <taxon>Eukaryota</taxon>
        <taxon>Metazoa</taxon>
        <taxon>Chordata</taxon>
        <taxon>Craniata</taxon>
        <taxon>Vertebrata</taxon>
        <taxon>Euteleostomi</taxon>
        <taxon>Actinopterygii</taxon>
        <taxon>Neopterygii</taxon>
        <taxon>Teleostei</taxon>
        <taxon>Ostariophysi</taxon>
        <taxon>Cypriniformes</taxon>
        <taxon>Xenocyprididae</taxon>
        <taxon>Xenocypridinae</taxon>
        <taxon>Culter</taxon>
    </lineage>
</organism>
<keyword evidence="2" id="KW-1185">Reference proteome</keyword>
<name>A0AAW1ZBR5_CULAL</name>
<reference evidence="1 2" key="1">
    <citation type="submission" date="2024-05" db="EMBL/GenBank/DDBJ databases">
        <title>A high-quality chromosomal-level genome assembly of Topmouth culter (Culter alburnus).</title>
        <authorList>
            <person name="Zhao H."/>
        </authorList>
    </citation>
    <scope>NUCLEOTIDE SEQUENCE [LARGE SCALE GENOMIC DNA]</scope>
    <source>
        <strain evidence="1">CATC2023</strain>
        <tissue evidence="1">Muscle</tissue>
    </source>
</reference>
<dbReference type="Proteomes" id="UP001479290">
    <property type="component" value="Unassembled WGS sequence"/>
</dbReference>
<gene>
    <name evidence="1" type="ORF">ABG768_010460</name>
</gene>